<accession>A0A9W6BK21</accession>
<protein>
    <submittedName>
        <fullName evidence="2">Uncharacterized protein</fullName>
    </submittedName>
</protein>
<feature type="region of interest" description="Disordered" evidence="1">
    <location>
        <begin position="1"/>
        <end position="32"/>
    </location>
</feature>
<feature type="compositionally biased region" description="Low complexity" evidence="1">
    <location>
        <begin position="11"/>
        <end position="26"/>
    </location>
</feature>
<evidence type="ECO:0000313" key="2">
    <source>
        <dbReference type="EMBL" id="GLC53554.1"/>
    </source>
</evidence>
<proteinExistence type="predicted"/>
<dbReference type="AlphaFoldDB" id="A0A9W6BK21"/>
<dbReference type="Proteomes" id="UP001165080">
    <property type="component" value="Unassembled WGS sequence"/>
</dbReference>
<organism evidence="2 3">
    <name type="scientific">Pleodorina starrii</name>
    <dbReference type="NCBI Taxonomy" id="330485"/>
    <lineage>
        <taxon>Eukaryota</taxon>
        <taxon>Viridiplantae</taxon>
        <taxon>Chlorophyta</taxon>
        <taxon>core chlorophytes</taxon>
        <taxon>Chlorophyceae</taxon>
        <taxon>CS clade</taxon>
        <taxon>Chlamydomonadales</taxon>
        <taxon>Volvocaceae</taxon>
        <taxon>Pleodorina</taxon>
    </lineage>
</organism>
<dbReference type="EMBL" id="BRXU01000008">
    <property type="protein sequence ID" value="GLC53554.1"/>
    <property type="molecule type" value="Genomic_DNA"/>
</dbReference>
<name>A0A9W6BK21_9CHLO</name>
<evidence type="ECO:0000256" key="1">
    <source>
        <dbReference type="SAM" id="MobiDB-lite"/>
    </source>
</evidence>
<comment type="caution">
    <text evidence="2">The sequence shown here is derived from an EMBL/GenBank/DDBJ whole genome shotgun (WGS) entry which is preliminary data.</text>
</comment>
<sequence length="368" mass="41249">MLAARGQPLLAGRSRQSSASAPPVRAARSHGPKRAALQVVSYRTEVSEKLLKNAQQYARITGAAGSMSRSDLSTSLEPLIGPHGITFLADHVIYPHDRTKDVGSLVDSLSRQHAAYEHQVYRPVVSAVNEEAGVVFTAIYYVLRNRGPLLDVKEPTGRISKGFLIDKMTFDKNTGRLVSSLVTRQLTAEERDSLLEDPSSFQPAVVNEGELVAVPNVVAGPNDYKYMGEMITQWDSLWSSEAPLDQLNKVLDPNCRAHDGYGLSNKPNGILWQGVNQARDTITSSHKTYESRSQLVSYAVSYEHKLAFHHWRADAVARDDRRERPIEGVGLICFNEHLQIRDIYEFCMKEYPLRHIKQQQKKKGWMPL</sequence>
<reference evidence="2 3" key="1">
    <citation type="journal article" date="2023" name="Commun. Biol.">
        <title>Reorganization of the ancestral sex-determining regions during the evolution of trioecy in Pleodorina starrii.</title>
        <authorList>
            <person name="Takahashi K."/>
            <person name="Suzuki S."/>
            <person name="Kawai-Toyooka H."/>
            <person name="Yamamoto K."/>
            <person name="Hamaji T."/>
            <person name="Ootsuki R."/>
            <person name="Yamaguchi H."/>
            <person name="Kawachi M."/>
            <person name="Higashiyama T."/>
            <person name="Nozaki H."/>
        </authorList>
    </citation>
    <scope>NUCLEOTIDE SEQUENCE [LARGE SCALE GENOMIC DNA]</scope>
    <source>
        <strain evidence="2 3">NIES-4479</strain>
    </source>
</reference>
<gene>
    <name evidence="2" type="primary">PLEST007049</name>
    <name evidence="2" type="ORF">PLESTB_000762100</name>
</gene>
<keyword evidence="3" id="KW-1185">Reference proteome</keyword>
<evidence type="ECO:0000313" key="3">
    <source>
        <dbReference type="Proteomes" id="UP001165080"/>
    </source>
</evidence>